<evidence type="ECO:0000313" key="1">
    <source>
        <dbReference type="EMBL" id="RJO59866.1"/>
    </source>
</evidence>
<gene>
    <name evidence="1" type="ORF">C4544_07565</name>
</gene>
<accession>A0A419D9S1</accession>
<organism evidence="1 2">
    <name type="scientific">candidate division WS5 bacterium</name>
    <dbReference type="NCBI Taxonomy" id="2093353"/>
    <lineage>
        <taxon>Bacteria</taxon>
        <taxon>candidate division WS5</taxon>
    </lineage>
</organism>
<comment type="caution">
    <text evidence="1">The sequence shown here is derived from an EMBL/GenBank/DDBJ whole genome shotgun (WGS) entry which is preliminary data.</text>
</comment>
<dbReference type="AlphaFoldDB" id="A0A419D9S1"/>
<name>A0A419D9S1_9BACT</name>
<proteinExistence type="predicted"/>
<dbReference type="EMBL" id="QZJW01000060">
    <property type="protein sequence ID" value="RJO59866.1"/>
    <property type="molecule type" value="Genomic_DNA"/>
</dbReference>
<sequence>MPTSSIGEGAIKISCIQTVPGYETDVQFELEEACKTIPTIERSVFFKGLGSFDIIAIYNTVDFGTNLRQHGPIKHIIKSNVLLCYPYLKKDIESIFNLLENKLFTCLSFLKINPGLKHTDPQIDKRIREHITGPNETLLGSLGWNELIRLHSSNNIYDICKHISSTTSICLQTPDQIISAILKTLSIIGINYNVLPSKEIINKSFTAVKNHLKSNHLNIPLNTPEDKSLFIDIEVSAKAIYLSEIKDYFIAKGFDCFTLVGKHDFSAKVKKEVRWDHLLTTILHFRHKFKKKIFSTHTRISFQELHTIDKDIKDVSLPKKFHDFDYHDLHMVFNKEMASYLANFFYTLNSLLQNPLTGSIYADMSRYPMYIEKKGKEYRDRTRGKNSDAFALVSGYLIRRGAEIRSLGTNDTIEESTGRFAEFKGGCQVSLLALDLLPTLIMEKLSAVYRYVDLKWKGFITVSGEPKFIHINQVINVRPKALWDPTYWWALYHEIGHIIVEEIEPLVSKTYRPSIKSYLASRNEYAKHELYELYAEVIGYELGFFGDLELFLNLLWNLLVELKKYEKITIEEYAIRSFFVEIYNNNFGSNPKTSKLRKKDFDNLDLLYEKFLTHMIKIEKIVDADIFGNSKYFIAAQNVSKFRDLYPIFKDLADDIRALKLRPHKKLLTSDNTISIRNKLFEGHIWWDKIADPQAVLYHILNAKKVNFNTKMATIISFWNHRSNLSVM</sequence>
<reference evidence="1 2" key="1">
    <citation type="journal article" date="2017" name="ISME J.">
        <title>Energy and carbon metabolisms in a deep terrestrial subsurface fluid microbial community.</title>
        <authorList>
            <person name="Momper L."/>
            <person name="Jungbluth S.P."/>
            <person name="Lee M.D."/>
            <person name="Amend J.P."/>
        </authorList>
    </citation>
    <scope>NUCLEOTIDE SEQUENCE [LARGE SCALE GENOMIC DNA]</scope>
    <source>
        <strain evidence="1">SURF_29</strain>
    </source>
</reference>
<dbReference type="Proteomes" id="UP000285655">
    <property type="component" value="Unassembled WGS sequence"/>
</dbReference>
<evidence type="ECO:0000313" key="2">
    <source>
        <dbReference type="Proteomes" id="UP000285655"/>
    </source>
</evidence>
<protein>
    <submittedName>
        <fullName evidence="1">Uncharacterized protein</fullName>
    </submittedName>
</protein>